<evidence type="ECO:0000256" key="1">
    <source>
        <dbReference type="SAM" id="Coils"/>
    </source>
</evidence>
<name>A0A517SPN7_9BACT</name>
<accession>A0A517SPN7</accession>
<dbReference type="EMBL" id="CP036272">
    <property type="protein sequence ID" value="QDT58086.1"/>
    <property type="molecule type" value="Genomic_DNA"/>
</dbReference>
<organism evidence="3 4">
    <name type="scientific">Stieleria bergensis</name>
    <dbReference type="NCBI Taxonomy" id="2528025"/>
    <lineage>
        <taxon>Bacteria</taxon>
        <taxon>Pseudomonadati</taxon>
        <taxon>Planctomycetota</taxon>
        <taxon>Planctomycetia</taxon>
        <taxon>Pirellulales</taxon>
        <taxon>Pirellulaceae</taxon>
        <taxon>Stieleria</taxon>
    </lineage>
</organism>
<protein>
    <recommendedName>
        <fullName evidence="5">VWFA domain-containing protein</fullName>
    </recommendedName>
</protein>
<keyword evidence="4" id="KW-1185">Reference proteome</keyword>
<dbReference type="SUPFAM" id="SSF53300">
    <property type="entry name" value="vWA-like"/>
    <property type="match status" value="1"/>
</dbReference>
<evidence type="ECO:0000256" key="2">
    <source>
        <dbReference type="SAM" id="MobiDB-lite"/>
    </source>
</evidence>
<dbReference type="CDD" id="cd00198">
    <property type="entry name" value="vWFA"/>
    <property type="match status" value="1"/>
</dbReference>
<dbReference type="InterPro" id="IPR036465">
    <property type="entry name" value="vWFA_dom_sf"/>
</dbReference>
<evidence type="ECO:0000313" key="4">
    <source>
        <dbReference type="Proteomes" id="UP000315003"/>
    </source>
</evidence>
<feature type="region of interest" description="Disordered" evidence="2">
    <location>
        <begin position="1"/>
        <end position="50"/>
    </location>
</feature>
<dbReference type="Proteomes" id="UP000315003">
    <property type="component" value="Chromosome"/>
</dbReference>
<gene>
    <name evidence="3" type="ORF">SV7mr_05750</name>
</gene>
<feature type="coiled-coil region" evidence="1">
    <location>
        <begin position="201"/>
        <end position="270"/>
    </location>
</feature>
<feature type="compositionally biased region" description="Polar residues" evidence="2">
    <location>
        <begin position="1"/>
        <end position="11"/>
    </location>
</feature>
<dbReference type="AlphaFoldDB" id="A0A517SPN7"/>
<sequence length="585" mass="66836">MPSNHSDQPGQDSGPFDRPESRPAVGGIVHAYQKFDPRSFPPPQQEPPDLVSPSFEQALMYGEFRDLTEEELARAVRLDPSQIKGLGPSIDFLQAMLEERKRKILETYEARSVVRKAAKAFDKSTKDVQVPKKMRDAFSTAIKYQQPYLMESLWYRAESLGGNLPTQLLRIHTAMVDKHEIEEMASRYEFTGNESMSVPQALEIKKELEAIDELLEQLKKAAETAQIGLIDMDQLSQFAAAQDIEQLEDMRRQVENLIREQAERQGLQRDSQGHFRLTPQAYKIFQGRLLEKIFSDLAPSKSGRHQGNVIGQGAVELQTTKPYEFGDSLANMDLTQTVINSLVRQGDSRPLRLHSDDIEIHKTRNHPKCATCVIMDMSGSMRYDGQYINVKRMALALQGLIQSEYPGDFLRFIEMYTFAKLRAPGEIIHLMPKPVSIHDPWVRLKADLSDPEMSEHQIHQHFTNIQRSLQLARQSLANCDTPNRQVVLITDGLPTAHCEGEWLYMLYPPDPTTEQATMREAMLCAKEGITINIFLIPSWSQNEEDIRFANRLAQSTNGRVFFTSGNNLDRFVLWDYVQNKREIIQ</sequence>
<dbReference type="Gene3D" id="3.40.50.410">
    <property type="entry name" value="von Willebrand factor, type A domain"/>
    <property type="match status" value="1"/>
</dbReference>
<proteinExistence type="predicted"/>
<evidence type="ECO:0000313" key="3">
    <source>
        <dbReference type="EMBL" id="QDT58086.1"/>
    </source>
</evidence>
<reference evidence="3 4" key="1">
    <citation type="submission" date="2019-02" db="EMBL/GenBank/DDBJ databases">
        <title>Deep-cultivation of Planctomycetes and their phenomic and genomic characterization uncovers novel biology.</title>
        <authorList>
            <person name="Wiegand S."/>
            <person name="Jogler M."/>
            <person name="Boedeker C."/>
            <person name="Pinto D."/>
            <person name="Vollmers J."/>
            <person name="Rivas-Marin E."/>
            <person name="Kohn T."/>
            <person name="Peeters S.H."/>
            <person name="Heuer A."/>
            <person name="Rast P."/>
            <person name="Oberbeckmann S."/>
            <person name="Bunk B."/>
            <person name="Jeske O."/>
            <person name="Meyerdierks A."/>
            <person name="Storesund J.E."/>
            <person name="Kallscheuer N."/>
            <person name="Luecker S."/>
            <person name="Lage O.M."/>
            <person name="Pohl T."/>
            <person name="Merkel B.J."/>
            <person name="Hornburger P."/>
            <person name="Mueller R.-W."/>
            <person name="Bruemmer F."/>
            <person name="Labrenz M."/>
            <person name="Spormann A.M."/>
            <person name="Op den Camp H."/>
            <person name="Overmann J."/>
            <person name="Amann R."/>
            <person name="Jetten M.S.M."/>
            <person name="Mascher T."/>
            <person name="Medema M.H."/>
            <person name="Devos D.P."/>
            <person name="Kaster A.-K."/>
            <person name="Ovreas L."/>
            <person name="Rohde M."/>
            <person name="Galperin M.Y."/>
            <person name="Jogler C."/>
        </authorList>
    </citation>
    <scope>NUCLEOTIDE SEQUENCE [LARGE SCALE GENOMIC DNA]</scope>
    <source>
        <strain evidence="3 4">SV_7m_r</strain>
    </source>
</reference>
<evidence type="ECO:0008006" key="5">
    <source>
        <dbReference type="Google" id="ProtNLM"/>
    </source>
</evidence>
<keyword evidence="1" id="KW-0175">Coiled coil</keyword>
<dbReference type="RefSeq" id="WP_419188005.1">
    <property type="nucleotide sequence ID" value="NZ_CP036272.1"/>
</dbReference>